<dbReference type="PANTHER" id="PTHR42928">
    <property type="entry name" value="TRICARBOXYLATE-BINDING PROTEIN"/>
    <property type="match status" value="1"/>
</dbReference>
<dbReference type="Proteomes" id="UP000277294">
    <property type="component" value="Unassembled WGS sequence"/>
</dbReference>
<dbReference type="Gene3D" id="3.40.190.10">
    <property type="entry name" value="Periplasmic binding protein-like II"/>
    <property type="match status" value="1"/>
</dbReference>
<dbReference type="RefSeq" id="WP_124077486.1">
    <property type="nucleotide sequence ID" value="NZ_UWPJ01000005.1"/>
</dbReference>
<evidence type="ECO:0000313" key="4">
    <source>
        <dbReference type="Proteomes" id="UP000277294"/>
    </source>
</evidence>
<organism evidence="3 4">
    <name type="scientific">Pigmentiphaga humi</name>
    <dbReference type="NCBI Taxonomy" id="2478468"/>
    <lineage>
        <taxon>Bacteria</taxon>
        <taxon>Pseudomonadati</taxon>
        <taxon>Pseudomonadota</taxon>
        <taxon>Betaproteobacteria</taxon>
        <taxon>Burkholderiales</taxon>
        <taxon>Alcaligenaceae</taxon>
        <taxon>Pigmentiphaga</taxon>
    </lineage>
</organism>
<dbReference type="Gene3D" id="3.40.190.150">
    <property type="entry name" value="Bordetella uptake gene, domain 1"/>
    <property type="match status" value="1"/>
</dbReference>
<protein>
    <submittedName>
        <fullName evidence="3">Tripartite tricarboxylate transporter family receptor</fullName>
    </submittedName>
</protein>
<evidence type="ECO:0000256" key="1">
    <source>
        <dbReference type="ARBA" id="ARBA00006987"/>
    </source>
</evidence>
<dbReference type="CDD" id="cd13578">
    <property type="entry name" value="PBP2_Bug27"/>
    <property type="match status" value="1"/>
</dbReference>
<dbReference type="PIRSF" id="PIRSF017082">
    <property type="entry name" value="YflP"/>
    <property type="match status" value="1"/>
</dbReference>
<dbReference type="EMBL" id="UWPJ01000005">
    <property type="protein sequence ID" value="VCU68259.1"/>
    <property type="molecule type" value="Genomic_DNA"/>
</dbReference>
<evidence type="ECO:0000313" key="3">
    <source>
        <dbReference type="EMBL" id="VCU68259.1"/>
    </source>
</evidence>
<proteinExistence type="inferred from homology"/>
<sequence length="321" mass="33616">MLARFIRFIAIAAMTCLSGAALAQYPSHPVTIVVPYGAGGPTDAVARVLAEGLSKAWGQPVVVENRAGAGGNIGSDRVARALPDGHTLLVIPSGVMVLNPLLFKQMPFAPLTDLAPISQLGSGPILMFVSTKVPVNSVAEFVEYARKNPGKLNFTSPGVGTIPHLAGEMLMQQTGIKMVHVPYQSAPQATQAVVAGDAEVIFDATTALTYSAAGRLKPLMVLGDTRFAPAGDVPTAAEAGLPRMTVDAWYAIVAPAKTPPAVLQKVQADAATIVRSQATRDRLSGIGFIPLANRPEEFERSVKAEAGMWKKVFDAAGITPQ</sequence>
<dbReference type="InterPro" id="IPR042100">
    <property type="entry name" value="Bug_dom1"/>
</dbReference>
<dbReference type="OrthoDB" id="8890377at2"/>
<keyword evidence="4" id="KW-1185">Reference proteome</keyword>
<gene>
    <name evidence="3" type="ORF">PIGHUM_00309</name>
</gene>
<name>A0A3P4AW21_9BURK</name>
<dbReference type="InterPro" id="IPR005064">
    <property type="entry name" value="BUG"/>
</dbReference>
<accession>A0A3P4AW21</accession>
<dbReference type="Pfam" id="PF03401">
    <property type="entry name" value="TctC"/>
    <property type="match status" value="1"/>
</dbReference>
<feature type="chain" id="PRO_5018332255" evidence="2">
    <location>
        <begin position="24"/>
        <end position="321"/>
    </location>
</feature>
<dbReference type="AlphaFoldDB" id="A0A3P4AW21"/>
<evidence type="ECO:0000256" key="2">
    <source>
        <dbReference type="SAM" id="SignalP"/>
    </source>
</evidence>
<keyword evidence="2" id="KW-0732">Signal</keyword>
<dbReference type="PANTHER" id="PTHR42928:SF5">
    <property type="entry name" value="BLR1237 PROTEIN"/>
    <property type="match status" value="1"/>
</dbReference>
<reference evidence="3 4" key="1">
    <citation type="submission" date="2018-10" db="EMBL/GenBank/DDBJ databases">
        <authorList>
            <person name="Criscuolo A."/>
        </authorList>
    </citation>
    <scope>NUCLEOTIDE SEQUENCE [LARGE SCALE GENOMIC DNA]</scope>
    <source>
        <strain evidence="3">DnA1</strain>
    </source>
</reference>
<comment type="similarity">
    <text evidence="1">Belongs to the UPF0065 (bug) family.</text>
</comment>
<feature type="signal peptide" evidence="2">
    <location>
        <begin position="1"/>
        <end position="23"/>
    </location>
</feature>
<keyword evidence="3" id="KW-0675">Receptor</keyword>
<dbReference type="SUPFAM" id="SSF53850">
    <property type="entry name" value="Periplasmic binding protein-like II"/>
    <property type="match status" value="1"/>
</dbReference>